<keyword evidence="5" id="KW-0548">Nucleotidyltransferase</keyword>
<evidence type="ECO:0000313" key="14">
    <source>
        <dbReference type="Proteomes" id="UP000678499"/>
    </source>
</evidence>
<dbReference type="InterPro" id="IPR014729">
    <property type="entry name" value="Rossmann-like_a/b/a_fold"/>
</dbReference>
<feature type="compositionally biased region" description="Basic and acidic residues" evidence="11">
    <location>
        <begin position="380"/>
        <end position="390"/>
    </location>
</feature>
<sequence>MSQFPRKRVSKTELGEDSSKRAKDSDGEEGDSSSSPGSASSTSPEMPGNSGDLRKRSSGGAGKSKDNEDEDSVIGHHVADGVPLSELPIAEYHVGPAPFSDDEAAIREREACDYTIKVTMEMAKAGTVKRKVRVYADGIYDLFHAGHARQLMQAKNAFPNIYLIVGVTSDQQTHSKKGRTVMSEDERYEAIRHCRYVDEIVRDCPWEITEEYLMKHKIDFVAHDDIPYVTGSGTDVYATIKAKGMFLVTQRTQGVSTSDVVARIVRDYDVYVRRNLARGYTAKELNVSFMKEQKFRLQNKVDELKDKGKRVVENIEGASTTMIQRWKDNSRDYISNFIGFFGEPLSNILQRRAISPPPTTAPLNCGIKGKSPPTKRRTKAGRESSTRITEDLSDAEDEVAAAIKSSPTEYLTTLAE</sequence>
<dbReference type="Gene3D" id="3.40.50.620">
    <property type="entry name" value="HUPs"/>
    <property type="match status" value="1"/>
</dbReference>
<feature type="compositionally biased region" description="Low complexity" evidence="11">
    <location>
        <begin position="32"/>
        <end position="45"/>
    </location>
</feature>
<proteinExistence type="inferred from homology"/>
<dbReference type="EC" id="2.7.7.15" evidence="10"/>
<keyword evidence="4" id="KW-0808">Transferase</keyword>
<keyword evidence="14" id="KW-1185">Reference proteome</keyword>
<evidence type="ECO:0000256" key="11">
    <source>
        <dbReference type="SAM" id="MobiDB-lite"/>
    </source>
</evidence>
<organism evidence="13">
    <name type="scientific">Notodromas monacha</name>
    <dbReference type="NCBI Taxonomy" id="399045"/>
    <lineage>
        <taxon>Eukaryota</taxon>
        <taxon>Metazoa</taxon>
        <taxon>Ecdysozoa</taxon>
        <taxon>Arthropoda</taxon>
        <taxon>Crustacea</taxon>
        <taxon>Oligostraca</taxon>
        <taxon>Ostracoda</taxon>
        <taxon>Podocopa</taxon>
        <taxon>Podocopida</taxon>
        <taxon>Cypridocopina</taxon>
        <taxon>Cypridoidea</taxon>
        <taxon>Cyprididae</taxon>
        <taxon>Notodromas</taxon>
    </lineage>
</organism>
<keyword evidence="3" id="KW-0444">Lipid biosynthesis</keyword>
<feature type="domain" description="Cytidyltransferase-like" evidence="12">
    <location>
        <begin position="135"/>
        <end position="263"/>
    </location>
</feature>
<accession>A0A7R9BSB5</accession>
<evidence type="ECO:0000256" key="6">
    <source>
        <dbReference type="ARBA" id="ARBA00023098"/>
    </source>
</evidence>
<dbReference type="PANTHER" id="PTHR10739">
    <property type="entry name" value="CYTIDYLYLTRANSFERASE"/>
    <property type="match status" value="1"/>
</dbReference>
<dbReference type="EMBL" id="OA883602">
    <property type="protein sequence ID" value="CAD7279263.1"/>
    <property type="molecule type" value="Genomic_DNA"/>
</dbReference>
<dbReference type="NCBIfam" id="TIGR00125">
    <property type="entry name" value="cyt_tran_rel"/>
    <property type="match status" value="1"/>
</dbReference>
<comment type="pathway">
    <text evidence="1">Lipid metabolism.</text>
</comment>
<keyword evidence="6" id="KW-0443">Lipid metabolism</keyword>
<feature type="region of interest" description="Disordered" evidence="11">
    <location>
        <begin position="1"/>
        <end position="73"/>
    </location>
</feature>
<dbReference type="OrthoDB" id="17102at2759"/>
<evidence type="ECO:0000256" key="4">
    <source>
        <dbReference type="ARBA" id="ARBA00022679"/>
    </source>
</evidence>
<gene>
    <name evidence="13" type="ORF">NMOB1V02_LOCUS6940</name>
</gene>
<dbReference type="Pfam" id="PF01467">
    <property type="entry name" value="CTP_transf_like"/>
    <property type="match status" value="1"/>
</dbReference>
<evidence type="ECO:0000256" key="8">
    <source>
        <dbReference type="ARBA" id="ARBA00023264"/>
    </source>
</evidence>
<evidence type="ECO:0000256" key="3">
    <source>
        <dbReference type="ARBA" id="ARBA00022516"/>
    </source>
</evidence>
<dbReference type="SUPFAM" id="SSF52374">
    <property type="entry name" value="Nucleotidylyl transferase"/>
    <property type="match status" value="1"/>
</dbReference>
<dbReference type="GO" id="GO:0031210">
    <property type="term" value="F:phosphatidylcholine binding"/>
    <property type="evidence" value="ECO:0007669"/>
    <property type="project" value="TreeGrafter"/>
</dbReference>
<keyword evidence="8" id="KW-1208">Phospholipid metabolism</keyword>
<evidence type="ECO:0000259" key="12">
    <source>
        <dbReference type="Pfam" id="PF01467"/>
    </source>
</evidence>
<dbReference type="GO" id="GO:0004105">
    <property type="term" value="F:choline-phosphate cytidylyltransferase activity"/>
    <property type="evidence" value="ECO:0007669"/>
    <property type="project" value="UniProtKB-EC"/>
</dbReference>
<dbReference type="FunFam" id="3.40.50.620:FF:000016">
    <property type="entry name" value="Putative choline-phosphate cytidylyltransferase B"/>
    <property type="match status" value="1"/>
</dbReference>
<dbReference type="InterPro" id="IPR041723">
    <property type="entry name" value="CCT"/>
</dbReference>
<name>A0A7R9BSB5_9CRUS</name>
<comment type="similarity">
    <text evidence="2">Belongs to the cytidylyltransferase family.</text>
</comment>
<feature type="region of interest" description="Disordered" evidence="11">
    <location>
        <begin position="355"/>
        <end position="398"/>
    </location>
</feature>
<dbReference type="UniPathway" id="UPA00753">
    <property type="reaction ID" value="UER00739"/>
</dbReference>
<protein>
    <recommendedName>
        <fullName evidence="10">choline-phosphate cytidylyltransferase</fullName>
        <ecNumber evidence="10">2.7.7.15</ecNumber>
    </recommendedName>
</protein>
<comment type="pathway">
    <text evidence="9">Phospholipid metabolism; phosphatidylcholine biosynthesis; phosphatidylcholine from phosphocholine: step 1/2.</text>
</comment>
<dbReference type="AlphaFoldDB" id="A0A7R9BSB5"/>
<evidence type="ECO:0000256" key="10">
    <source>
        <dbReference type="ARBA" id="ARBA00026101"/>
    </source>
</evidence>
<dbReference type="InterPro" id="IPR045049">
    <property type="entry name" value="Pcy1-like"/>
</dbReference>
<dbReference type="PANTHER" id="PTHR10739:SF13">
    <property type="entry name" value="CHOLINE-PHOSPHATE CYTIDYLYLTRANSFERASE"/>
    <property type="match status" value="1"/>
</dbReference>
<reference evidence="13" key="1">
    <citation type="submission" date="2020-11" db="EMBL/GenBank/DDBJ databases">
        <authorList>
            <person name="Tran Van P."/>
        </authorList>
    </citation>
    <scope>NUCLEOTIDE SEQUENCE</scope>
</reference>
<evidence type="ECO:0000256" key="1">
    <source>
        <dbReference type="ARBA" id="ARBA00005189"/>
    </source>
</evidence>
<feature type="compositionally biased region" description="Basic and acidic residues" evidence="11">
    <location>
        <begin position="10"/>
        <end position="25"/>
    </location>
</feature>
<dbReference type="CDD" id="cd02174">
    <property type="entry name" value="CCT"/>
    <property type="match status" value="1"/>
</dbReference>
<evidence type="ECO:0000313" key="13">
    <source>
        <dbReference type="EMBL" id="CAD7279263.1"/>
    </source>
</evidence>
<keyword evidence="7" id="KW-0594">Phospholipid biosynthesis</keyword>
<dbReference type="Proteomes" id="UP000678499">
    <property type="component" value="Unassembled WGS sequence"/>
</dbReference>
<evidence type="ECO:0000256" key="2">
    <source>
        <dbReference type="ARBA" id="ARBA00010101"/>
    </source>
</evidence>
<evidence type="ECO:0000256" key="9">
    <source>
        <dbReference type="ARBA" id="ARBA00025706"/>
    </source>
</evidence>
<dbReference type="InterPro" id="IPR004821">
    <property type="entry name" value="Cyt_trans-like"/>
</dbReference>
<dbReference type="EMBL" id="CAJPEX010001565">
    <property type="protein sequence ID" value="CAG0919415.1"/>
    <property type="molecule type" value="Genomic_DNA"/>
</dbReference>
<evidence type="ECO:0000256" key="7">
    <source>
        <dbReference type="ARBA" id="ARBA00023209"/>
    </source>
</evidence>
<evidence type="ECO:0000256" key="5">
    <source>
        <dbReference type="ARBA" id="ARBA00022695"/>
    </source>
</evidence>